<dbReference type="SMART" id="SM00248">
    <property type="entry name" value="ANK"/>
    <property type="match status" value="2"/>
</dbReference>
<evidence type="ECO:0000256" key="2">
    <source>
        <dbReference type="ARBA" id="ARBA00023043"/>
    </source>
</evidence>
<dbReference type="PANTHER" id="PTHR24193">
    <property type="entry name" value="ANKYRIN REPEAT PROTEIN"/>
    <property type="match status" value="1"/>
</dbReference>
<keyword evidence="1" id="KW-0677">Repeat</keyword>
<proteinExistence type="predicted"/>
<dbReference type="Proteomes" id="UP000694865">
    <property type="component" value="Unplaced"/>
</dbReference>
<dbReference type="PANTHER" id="PTHR24193:SF121">
    <property type="entry name" value="ADA2A-CONTAINING COMPLEX COMPONENT 3, ISOFORM D"/>
    <property type="match status" value="1"/>
</dbReference>
<dbReference type="PROSITE" id="PS50088">
    <property type="entry name" value="ANK_REPEAT"/>
    <property type="match status" value="1"/>
</dbReference>
<dbReference type="SUPFAM" id="SSF48403">
    <property type="entry name" value="Ankyrin repeat"/>
    <property type="match status" value="1"/>
</dbReference>
<dbReference type="GeneID" id="102806653"/>
<accession>A0ABM0LZY0</accession>
<sequence>MSEGGGLDYMELGGVVKNTSFDETHDEEPGPGTGELRRADSAEILHVSLHQGARDGNIDLMKRLVANITTNKKKRINLLDDDKMTPLHYAARYNNYHIVTLLVEHGADVRSIGED</sequence>
<evidence type="ECO:0000313" key="6">
    <source>
        <dbReference type="RefSeq" id="XP_006813321.1"/>
    </source>
</evidence>
<dbReference type="InterPro" id="IPR036770">
    <property type="entry name" value="Ankyrin_rpt-contain_sf"/>
</dbReference>
<gene>
    <name evidence="6" type="primary">LOC102806653</name>
</gene>
<feature type="repeat" description="ANK" evidence="3">
    <location>
        <begin position="82"/>
        <end position="114"/>
    </location>
</feature>
<protein>
    <submittedName>
        <fullName evidence="6">Transient receptor potential cation channel subfamily A member 1 homolog</fullName>
    </submittedName>
</protein>
<feature type="non-terminal residue" evidence="6">
    <location>
        <position position="115"/>
    </location>
</feature>
<evidence type="ECO:0000256" key="4">
    <source>
        <dbReference type="SAM" id="MobiDB-lite"/>
    </source>
</evidence>
<dbReference type="PROSITE" id="PS50297">
    <property type="entry name" value="ANK_REP_REGION"/>
    <property type="match status" value="1"/>
</dbReference>
<keyword evidence="5" id="KW-1185">Reference proteome</keyword>
<dbReference type="Pfam" id="PF12796">
    <property type="entry name" value="Ank_2"/>
    <property type="match status" value="1"/>
</dbReference>
<reference evidence="6" key="1">
    <citation type="submission" date="2025-08" db="UniProtKB">
        <authorList>
            <consortium name="RefSeq"/>
        </authorList>
    </citation>
    <scope>IDENTIFICATION</scope>
    <source>
        <tissue evidence="6">Testes</tissue>
    </source>
</reference>
<keyword evidence="6" id="KW-0675">Receptor</keyword>
<evidence type="ECO:0000313" key="5">
    <source>
        <dbReference type="Proteomes" id="UP000694865"/>
    </source>
</evidence>
<dbReference type="InterPro" id="IPR050663">
    <property type="entry name" value="Ankyrin-SOCS_Box"/>
</dbReference>
<dbReference type="InterPro" id="IPR002110">
    <property type="entry name" value="Ankyrin_rpt"/>
</dbReference>
<evidence type="ECO:0000256" key="3">
    <source>
        <dbReference type="PROSITE-ProRule" id="PRU00023"/>
    </source>
</evidence>
<dbReference type="Gene3D" id="1.25.40.20">
    <property type="entry name" value="Ankyrin repeat-containing domain"/>
    <property type="match status" value="1"/>
</dbReference>
<evidence type="ECO:0000256" key="1">
    <source>
        <dbReference type="ARBA" id="ARBA00022737"/>
    </source>
</evidence>
<keyword evidence="2 3" id="KW-0040">ANK repeat</keyword>
<dbReference type="RefSeq" id="XP_006813321.1">
    <property type="nucleotide sequence ID" value="XM_006813258.1"/>
</dbReference>
<name>A0ABM0LZY0_SACKO</name>
<feature type="region of interest" description="Disordered" evidence="4">
    <location>
        <begin position="18"/>
        <end position="39"/>
    </location>
</feature>
<organism evidence="5 6">
    <name type="scientific">Saccoglossus kowalevskii</name>
    <name type="common">Acorn worm</name>
    <dbReference type="NCBI Taxonomy" id="10224"/>
    <lineage>
        <taxon>Eukaryota</taxon>
        <taxon>Metazoa</taxon>
        <taxon>Hemichordata</taxon>
        <taxon>Enteropneusta</taxon>
        <taxon>Harrimaniidae</taxon>
        <taxon>Saccoglossus</taxon>
    </lineage>
</organism>